<comment type="similarity">
    <text evidence="2">Belongs to the CD225/Dispanin family.</text>
</comment>
<feature type="transmembrane region" description="Helical" evidence="7">
    <location>
        <begin position="97"/>
        <end position="120"/>
    </location>
</feature>
<dbReference type="PANTHER" id="PTHR13999:SF31">
    <property type="entry name" value="IFITM1-RELATED"/>
    <property type="match status" value="1"/>
</dbReference>
<evidence type="ECO:0000256" key="3">
    <source>
        <dbReference type="ARBA" id="ARBA00022692"/>
    </source>
</evidence>
<keyword evidence="5 7" id="KW-0472">Membrane</keyword>
<dbReference type="InterPro" id="IPR007593">
    <property type="entry name" value="CD225/Dispanin_fam"/>
</dbReference>
<keyword evidence="9" id="KW-1185">Reference proteome</keyword>
<evidence type="ECO:0000256" key="7">
    <source>
        <dbReference type="SAM" id="Phobius"/>
    </source>
</evidence>
<dbReference type="OrthoDB" id="9906841at2759"/>
<accession>A0A7K7VJH6</accession>
<dbReference type="GO" id="GO:0005886">
    <property type="term" value="C:plasma membrane"/>
    <property type="evidence" value="ECO:0007669"/>
    <property type="project" value="TreeGrafter"/>
</dbReference>
<evidence type="ECO:0000256" key="1">
    <source>
        <dbReference type="ARBA" id="ARBA00004370"/>
    </source>
</evidence>
<evidence type="ECO:0000256" key="4">
    <source>
        <dbReference type="ARBA" id="ARBA00022989"/>
    </source>
</evidence>
<comment type="caution">
    <text evidence="8">The sequence shown here is derived from an EMBL/GenBank/DDBJ whole genome shotgun (WGS) entry which is preliminary data.</text>
</comment>
<evidence type="ECO:0000256" key="2">
    <source>
        <dbReference type="ARBA" id="ARBA00006843"/>
    </source>
</evidence>
<dbReference type="EMBL" id="VZSX01000156">
    <property type="protein sequence ID" value="NXA41088.1"/>
    <property type="molecule type" value="Genomic_DNA"/>
</dbReference>
<organism evidence="8 9">
    <name type="scientific">Eudromia elegans</name>
    <name type="common">Elegant crested-tinamou</name>
    <dbReference type="NCBI Taxonomy" id="8805"/>
    <lineage>
        <taxon>Eukaryota</taxon>
        <taxon>Metazoa</taxon>
        <taxon>Chordata</taxon>
        <taxon>Craniata</taxon>
        <taxon>Vertebrata</taxon>
        <taxon>Euteleostomi</taxon>
        <taxon>Archelosauria</taxon>
        <taxon>Archosauria</taxon>
        <taxon>Dinosauria</taxon>
        <taxon>Saurischia</taxon>
        <taxon>Theropoda</taxon>
        <taxon>Coelurosauria</taxon>
        <taxon>Aves</taxon>
        <taxon>Palaeognathae</taxon>
        <taxon>Tinamiformes</taxon>
        <taxon>Tinamidae</taxon>
        <taxon>Eudromia</taxon>
    </lineage>
</organism>
<reference evidence="8 9" key="1">
    <citation type="submission" date="2019-09" db="EMBL/GenBank/DDBJ databases">
        <title>Bird 10,000 Genomes (B10K) Project - Family phase.</title>
        <authorList>
            <person name="Zhang G."/>
        </authorList>
    </citation>
    <scope>NUCLEOTIDE SEQUENCE [LARGE SCALE GENOMIC DNA]</scope>
    <source>
        <strain evidence="8">B10K-LSUMZ-16893</strain>
    </source>
</reference>
<keyword evidence="3 7" id="KW-0812">Transmembrane</keyword>
<dbReference type="PANTHER" id="PTHR13999">
    <property type="entry name" value="INTERFERON INDUCIBLE TRANSMEMBRANE PROTEIN"/>
    <property type="match status" value="1"/>
</dbReference>
<feature type="region of interest" description="Disordered" evidence="6">
    <location>
        <begin position="1"/>
        <end position="20"/>
    </location>
</feature>
<evidence type="ECO:0000313" key="9">
    <source>
        <dbReference type="Proteomes" id="UP000533954"/>
    </source>
</evidence>
<evidence type="ECO:0000313" key="8">
    <source>
        <dbReference type="EMBL" id="NXA41088.1"/>
    </source>
</evidence>
<protein>
    <submittedName>
        <fullName evidence="8">DSA2B protein</fullName>
    </submittedName>
</protein>
<feature type="non-terminal residue" evidence="8">
    <location>
        <position position="127"/>
    </location>
</feature>
<dbReference type="InterPro" id="IPR051517">
    <property type="entry name" value="IFITM_antiviral_protein"/>
</dbReference>
<feature type="transmembrane region" description="Helical" evidence="7">
    <location>
        <begin position="56"/>
        <end position="76"/>
    </location>
</feature>
<feature type="non-terminal residue" evidence="8">
    <location>
        <position position="1"/>
    </location>
</feature>
<dbReference type="Pfam" id="PF04505">
    <property type="entry name" value="CD225"/>
    <property type="match status" value="1"/>
</dbReference>
<comment type="subcellular location">
    <subcellularLocation>
        <location evidence="1">Membrane</location>
    </subcellularLocation>
</comment>
<evidence type="ECO:0000256" key="6">
    <source>
        <dbReference type="SAM" id="MobiDB-lite"/>
    </source>
</evidence>
<dbReference type="Proteomes" id="UP000533954">
    <property type="component" value="Unassembled WGS sequence"/>
</dbReference>
<proteinExistence type="inferred from homology"/>
<keyword evidence="4 7" id="KW-1133">Transmembrane helix</keyword>
<name>A0A7K7VJH6_EUDEL</name>
<gene>
    <name evidence="8" type="primary">Dsa2b</name>
    <name evidence="8" type="ORF">EUDELE_R12607</name>
</gene>
<evidence type="ECO:0000256" key="5">
    <source>
        <dbReference type="ARBA" id="ARBA00023136"/>
    </source>
</evidence>
<dbReference type="AlphaFoldDB" id="A0A7K7VJH6"/>
<sequence length="127" mass="13344">PRPPARTRGSAGAMEGSRVPAAQPLASLAVEPRPQDATVVLVPVEPPPRDYLACSLASLLYFNCCFLGLMAVVFSIKSRDRRMLGDRSGARSYGSRARQLNIAAVLLTVVATAALVAILARQAAAIA</sequence>